<evidence type="ECO:0000313" key="3">
    <source>
        <dbReference type="EMBL" id="MCS4036447.1"/>
    </source>
</evidence>
<evidence type="ECO:0000259" key="1">
    <source>
        <dbReference type="Pfam" id="PF08241"/>
    </source>
</evidence>
<sequence>MSLYQRFFAHTLAWGDDAQDRLYGDHKRRLFAGLEGTVVEIGPGTGVNLPHLPDGLRWIGLEPNPHMHGYIRERLDGRALDAEIRTAPAQKTGLPDGSVDAVVSTLVLCSVPDVRDTLAELRRVLRPGGRLLFIEHVAAERHTPLCWFQHGIRPVWRAVADGCRPDRDTGAQLRRAGFSTVEMERFDIGVPPVSPHIVGTATK</sequence>
<dbReference type="PANTHER" id="PTHR45036:SF1">
    <property type="entry name" value="METHYLTRANSFERASE LIKE 7A"/>
    <property type="match status" value="1"/>
</dbReference>
<dbReference type="InterPro" id="IPR013216">
    <property type="entry name" value="Methyltransf_11"/>
</dbReference>
<dbReference type="EMBL" id="JANTYZ010000003">
    <property type="protein sequence ID" value="MCS3864870.1"/>
    <property type="molecule type" value="Genomic_DNA"/>
</dbReference>
<dbReference type="SUPFAM" id="SSF53335">
    <property type="entry name" value="S-adenosyl-L-methionine-dependent methyltransferases"/>
    <property type="match status" value="1"/>
</dbReference>
<dbReference type="PANTHER" id="PTHR45036">
    <property type="entry name" value="METHYLTRANSFERASE LIKE 7B"/>
    <property type="match status" value="1"/>
</dbReference>
<keyword evidence="2" id="KW-0489">Methyltransferase</keyword>
<feature type="domain" description="Methyltransferase type 11" evidence="1">
    <location>
        <begin position="39"/>
        <end position="133"/>
    </location>
</feature>
<dbReference type="RefSeq" id="WP_103015783.1">
    <property type="nucleotide sequence ID" value="NZ_JACIFG010000018.1"/>
</dbReference>
<name>A0A9X2TZV4_9BACT</name>
<evidence type="ECO:0000313" key="2">
    <source>
        <dbReference type="EMBL" id="MCS3864870.1"/>
    </source>
</evidence>
<dbReference type="AlphaFoldDB" id="A0A9X2TZV4"/>
<reference evidence="2" key="1">
    <citation type="submission" date="2022-08" db="EMBL/GenBank/DDBJ databases">
        <title>Genomic Encyclopedia of Type Strains, Phase V (KMG-V): Genome sequencing to study the core and pangenomes of soil and plant-associated prokaryotes.</title>
        <authorList>
            <person name="Whitman W."/>
        </authorList>
    </citation>
    <scope>NUCLEOTIDE SEQUENCE</scope>
    <source>
        <strain evidence="2">SP2016B</strain>
        <strain evidence="3">SP3012</strain>
    </source>
</reference>
<dbReference type="Pfam" id="PF08241">
    <property type="entry name" value="Methyltransf_11"/>
    <property type="match status" value="1"/>
</dbReference>
<dbReference type="GO" id="GO:0008757">
    <property type="term" value="F:S-adenosylmethionine-dependent methyltransferase activity"/>
    <property type="evidence" value="ECO:0007669"/>
    <property type="project" value="InterPro"/>
</dbReference>
<dbReference type="EMBL" id="JANUBF010000008">
    <property type="protein sequence ID" value="MCS4036447.1"/>
    <property type="molecule type" value="Genomic_DNA"/>
</dbReference>
<gene>
    <name evidence="2" type="ORF">GGP82_001419</name>
    <name evidence="3" type="ORF">GGQ01_001508</name>
</gene>
<dbReference type="Proteomes" id="UP001155040">
    <property type="component" value="Unassembled WGS sequence"/>
</dbReference>
<dbReference type="Proteomes" id="UP001155034">
    <property type="component" value="Unassembled WGS sequence"/>
</dbReference>
<dbReference type="Gene3D" id="3.40.50.150">
    <property type="entry name" value="Vaccinia Virus protein VP39"/>
    <property type="match status" value="1"/>
</dbReference>
<dbReference type="InterPro" id="IPR029063">
    <property type="entry name" value="SAM-dependent_MTases_sf"/>
</dbReference>
<organism evidence="2 4">
    <name type="scientific">Salinibacter ruber</name>
    <dbReference type="NCBI Taxonomy" id="146919"/>
    <lineage>
        <taxon>Bacteria</taxon>
        <taxon>Pseudomonadati</taxon>
        <taxon>Rhodothermota</taxon>
        <taxon>Rhodothermia</taxon>
        <taxon>Rhodothermales</taxon>
        <taxon>Salinibacteraceae</taxon>
        <taxon>Salinibacter</taxon>
    </lineage>
</organism>
<protein>
    <submittedName>
        <fullName evidence="2">SAM-dependent methyltransferase</fullName>
    </submittedName>
</protein>
<dbReference type="GO" id="GO:0032259">
    <property type="term" value="P:methylation"/>
    <property type="evidence" value="ECO:0007669"/>
    <property type="project" value="UniProtKB-KW"/>
</dbReference>
<dbReference type="CDD" id="cd02440">
    <property type="entry name" value="AdoMet_MTases"/>
    <property type="match status" value="1"/>
</dbReference>
<dbReference type="InterPro" id="IPR052356">
    <property type="entry name" value="Thiol_S-MT"/>
</dbReference>
<keyword evidence="2" id="KW-0808">Transferase</keyword>
<comment type="caution">
    <text evidence="2">The sequence shown here is derived from an EMBL/GenBank/DDBJ whole genome shotgun (WGS) entry which is preliminary data.</text>
</comment>
<proteinExistence type="predicted"/>
<accession>A0A9X2TZV4</accession>
<evidence type="ECO:0000313" key="4">
    <source>
        <dbReference type="Proteomes" id="UP001155034"/>
    </source>
</evidence>